<accession>A0A922KWV8</accession>
<proteinExistence type="predicted"/>
<dbReference type="EMBL" id="ASGP02000006">
    <property type="protein sequence ID" value="KAH9501304.1"/>
    <property type="molecule type" value="Genomic_DNA"/>
</dbReference>
<keyword evidence="2" id="KW-1185">Reference proteome</keyword>
<reference evidence="1" key="2">
    <citation type="journal article" date="2022" name="Res Sq">
        <title>Comparative Genomics Reveals Insights into the Divergent Evolution of Astigmatic Mites and Household Pest Adaptations.</title>
        <authorList>
            <person name="Xiong Q."/>
            <person name="Wan A.T.-Y."/>
            <person name="Liu X.-Y."/>
            <person name="Fung C.S.-H."/>
            <person name="Xiao X."/>
            <person name="Malainual N."/>
            <person name="Hou J."/>
            <person name="Wang L."/>
            <person name="Wang M."/>
            <person name="Yang K."/>
            <person name="Cui Y."/>
            <person name="Leung E."/>
            <person name="Nong W."/>
            <person name="Shin S.-K."/>
            <person name="Au S."/>
            <person name="Jeong K.Y."/>
            <person name="Chew F.T."/>
            <person name="Hui J."/>
            <person name="Leung T.F."/>
            <person name="Tungtrongchitr A."/>
            <person name="Zhong N."/>
            <person name="Liu Z."/>
            <person name="Tsui S."/>
        </authorList>
    </citation>
    <scope>NUCLEOTIDE SEQUENCE</scope>
    <source>
        <strain evidence="1">Derf</strain>
        <tissue evidence="1">Whole organism</tissue>
    </source>
</reference>
<evidence type="ECO:0000313" key="2">
    <source>
        <dbReference type="Proteomes" id="UP000790347"/>
    </source>
</evidence>
<name>A0A922KWV8_DERFA</name>
<organism evidence="1 2">
    <name type="scientific">Dermatophagoides farinae</name>
    <name type="common">American house dust mite</name>
    <dbReference type="NCBI Taxonomy" id="6954"/>
    <lineage>
        <taxon>Eukaryota</taxon>
        <taxon>Metazoa</taxon>
        <taxon>Ecdysozoa</taxon>
        <taxon>Arthropoda</taxon>
        <taxon>Chelicerata</taxon>
        <taxon>Arachnida</taxon>
        <taxon>Acari</taxon>
        <taxon>Acariformes</taxon>
        <taxon>Sarcoptiformes</taxon>
        <taxon>Astigmata</taxon>
        <taxon>Psoroptidia</taxon>
        <taxon>Analgoidea</taxon>
        <taxon>Pyroglyphidae</taxon>
        <taxon>Dermatophagoidinae</taxon>
        <taxon>Dermatophagoides</taxon>
    </lineage>
</organism>
<dbReference type="AlphaFoldDB" id="A0A922KWV8"/>
<comment type="caution">
    <text evidence="1">The sequence shown here is derived from an EMBL/GenBank/DDBJ whole genome shotgun (WGS) entry which is preliminary data.</text>
</comment>
<evidence type="ECO:0000313" key="1">
    <source>
        <dbReference type="EMBL" id="KAH9501304.1"/>
    </source>
</evidence>
<reference evidence="1" key="1">
    <citation type="submission" date="2013-05" db="EMBL/GenBank/DDBJ databases">
        <authorList>
            <person name="Yim A.K.Y."/>
            <person name="Chan T.F."/>
            <person name="Ji K.M."/>
            <person name="Liu X.Y."/>
            <person name="Zhou J.W."/>
            <person name="Li R.Q."/>
            <person name="Yang K.Y."/>
            <person name="Li J."/>
            <person name="Li M."/>
            <person name="Law P.T.W."/>
            <person name="Wu Y.L."/>
            <person name="Cai Z.L."/>
            <person name="Qin H."/>
            <person name="Bao Y."/>
            <person name="Leung R.K.K."/>
            <person name="Ng P.K.S."/>
            <person name="Zou J."/>
            <person name="Zhong X.J."/>
            <person name="Ran P.X."/>
            <person name="Zhong N.S."/>
            <person name="Liu Z.G."/>
            <person name="Tsui S.K.W."/>
        </authorList>
    </citation>
    <scope>NUCLEOTIDE SEQUENCE</scope>
    <source>
        <strain evidence="1">Derf</strain>
        <tissue evidence="1">Whole organism</tissue>
    </source>
</reference>
<sequence length="74" mass="8651">MSLVSNFYGEFSFFSCFTNNNIHVVLFSGLRHENSLHNHQIPWKKKYFPDTNRCVCANHHHSKCSNVEYSSSII</sequence>
<protein>
    <submittedName>
        <fullName evidence="1">Uncharacterized protein</fullName>
    </submittedName>
</protein>
<dbReference type="Proteomes" id="UP000790347">
    <property type="component" value="Unassembled WGS sequence"/>
</dbReference>
<gene>
    <name evidence="1" type="ORF">DERF_012160</name>
</gene>